<dbReference type="NCBIfam" id="NF009116">
    <property type="entry name" value="PRK12466.1"/>
    <property type="match status" value="1"/>
</dbReference>
<feature type="compositionally biased region" description="Low complexity" evidence="18">
    <location>
        <begin position="474"/>
        <end position="494"/>
    </location>
</feature>
<feature type="compositionally biased region" description="Polar residues" evidence="18">
    <location>
        <begin position="503"/>
        <end position="519"/>
    </location>
</feature>
<dbReference type="PANTHER" id="PTHR43822:SF9">
    <property type="entry name" value="3-ISOPROPYLMALATE DEHYDRATASE"/>
    <property type="match status" value="1"/>
</dbReference>
<reference evidence="21" key="1">
    <citation type="submission" date="2021-10" db="EMBL/GenBank/DDBJ databases">
        <title>De novo Genome Assembly of Clathrus columnatus (Basidiomycota, Fungi) Using Illumina and Nanopore Sequence Data.</title>
        <authorList>
            <person name="Ogiso-Tanaka E."/>
            <person name="Itagaki H."/>
            <person name="Hosoya T."/>
            <person name="Hosaka K."/>
        </authorList>
    </citation>
    <scope>NUCLEOTIDE SEQUENCE</scope>
    <source>
        <strain evidence="21">MO-923</strain>
    </source>
</reference>
<dbReference type="InterPro" id="IPR033941">
    <property type="entry name" value="IPMI_cat"/>
</dbReference>
<dbReference type="NCBIfam" id="NF002458">
    <property type="entry name" value="PRK01641.1"/>
    <property type="match status" value="1"/>
</dbReference>
<protein>
    <recommendedName>
        <fullName evidence="7">3-isopropylmalate dehydratase</fullName>
        <ecNumber evidence="6">4.2.1.33</ecNumber>
    </recommendedName>
    <alternativeName>
        <fullName evidence="16">Alpha-IPM isomerase</fullName>
    </alternativeName>
    <alternativeName>
        <fullName evidence="17">Isopropylmalate isomerase</fullName>
    </alternativeName>
</protein>
<evidence type="ECO:0000256" key="3">
    <source>
        <dbReference type="ARBA" id="ARBA00002695"/>
    </source>
</evidence>
<name>A0AAV5ANU9_9AGAM</name>
<evidence type="ECO:0000256" key="9">
    <source>
        <dbReference type="ARBA" id="ARBA00022485"/>
    </source>
</evidence>
<feature type="domain" description="Aconitase/3-isopropylmalate dehydratase large subunit alpha/beta/alpha" evidence="19">
    <location>
        <begin position="13"/>
        <end position="457"/>
    </location>
</feature>
<keyword evidence="10" id="KW-0028">Amino-acid biosynthesis</keyword>
<evidence type="ECO:0000256" key="10">
    <source>
        <dbReference type="ARBA" id="ARBA00022605"/>
    </source>
</evidence>
<dbReference type="NCBIfam" id="TIGR00171">
    <property type="entry name" value="leuD"/>
    <property type="match status" value="1"/>
</dbReference>
<comment type="function">
    <text evidence="3">Catalyzes the isomerization between 2-isopropylmalate and 3-isopropylmalate, via the formation of 2-isopropylmaleate.</text>
</comment>
<evidence type="ECO:0000256" key="15">
    <source>
        <dbReference type="ARBA" id="ARBA00023304"/>
    </source>
</evidence>
<dbReference type="NCBIfam" id="NF004016">
    <property type="entry name" value="PRK05478.1"/>
    <property type="match status" value="1"/>
</dbReference>
<dbReference type="PRINTS" id="PR00415">
    <property type="entry name" value="ACONITASE"/>
</dbReference>
<evidence type="ECO:0000256" key="12">
    <source>
        <dbReference type="ARBA" id="ARBA00023004"/>
    </source>
</evidence>
<evidence type="ECO:0000313" key="21">
    <source>
        <dbReference type="EMBL" id="GJJ14510.1"/>
    </source>
</evidence>
<evidence type="ECO:0000256" key="2">
    <source>
        <dbReference type="ARBA" id="ARBA00001966"/>
    </source>
</evidence>
<evidence type="ECO:0000256" key="4">
    <source>
        <dbReference type="ARBA" id="ARBA00004729"/>
    </source>
</evidence>
<evidence type="ECO:0000259" key="20">
    <source>
        <dbReference type="Pfam" id="PF00694"/>
    </source>
</evidence>
<dbReference type="GO" id="GO:0051539">
    <property type="term" value="F:4 iron, 4 sulfur cluster binding"/>
    <property type="evidence" value="ECO:0007669"/>
    <property type="project" value="UniProtKB-KW"/>
</dbReference>
<feature type="region of interest" description="Disordered" evidence="18">
    <location>
        <begin position="470"/>
        <end position="519"/>
    </location>
</feature>
<evidence type="ECO:0000256" key="1">
    <source>
        <dbReference type="ARBA" id="ARBA00000491"/>
    </source>
</evidence>
<evidence type="ECO:0000256" key="6">
    <source>
        <dbReference type="ARBA" id="ARBA00011998"/>
    </source>
</evidence>
<evidence type="ECO:0000256" key="13">
    <source>
        <dbReference type="ARBA" id="ARBA00023014"/>
    </source>
</evidence>
<comment type="caution">
    <text evidence="21">The sequence shown here is derived from an EMBL/GenBank/DDBJ whole genome shotgun (WGS) entry which is preliminary data.</text>
</comment>
<dbReference type="InterPro" id="IPR050067">
    <property type="entry name" value="IPM_dehydratase_rel_enz"/>
</dbReference>
<dbReference type="GO" id="GO:0009098">
    <property type="term" value="P:L-leucine biosynthetic process"/>
    <property type="evidence" value="ECO:0007669"/>
    <property type="project" value="UniProtKB-KW"/>
</dbReference>
<comment type="similarity">
    <text evidence="5">Belongs to the aconitase/IPM isomerase family.</text>
</comment>
<evidence type="ECO:0000256" key="8">
    <source>
        <dbReference type="ARBA" id="ARBA00022430"/>
    </source>
</evidence>
<dbReference type="CDD" id="cd01583">
    <property type="entry name" value="IPMI"/>
    <property type="match status" value="1"/>
</dbReference>
<comment type="pathway">
    <text evidence="4">Amino-acid biosynthesis; L-leucine biosynthesis; L-leucine from 3-methyl-2-oxobutanoate: step 2/4.</text>
</comment>
<dbReference type="InterPro" id="IPR001030">
    <property type="entry name" value="Acoase/IPM_deHydtase_lsu_aba"/>
</dbReference>
<feature type="domain" description="Aconitase A/isopropylmalate dehydratase small subunit swivel" evidence="20">
    <location>
        <begin position="525"/>
        <end position="644"/>
    </location>
</feature>
<dbReference type="GO" id="GO:0046872">
    <property type="term" value="F:metal ion binding"/>
    <property type="evidence" value="ECO:0007669"/>
    <property type="project" value="UniProtKB-KW"/>
</dbReference>
<dbReference type="Gene3D" id="3.30.499.10">
    <property type="entry name" value="Aconitase, domain 3"/>
    <property type="match status" value="2"/>
</dbReference>
<organism evidence="21 22">
    <name type="scientific">Clathrus columnatus</name>
    <dbReference type="NCBI Taxonomy" id="1419009"/>
    <lineage>
        <taxon>Eukaryota</taxon>
        <taxon>Fungi</taxon>
        <taxon>Dikarya</taxon>
        <taxon>Basidiomycota</taxon>
        <taxon>Agaricomycotina</taxon>
        <taxon>Agaricomycetes</taxon>
        <taxon>Phallomycetidae</taxon>
        <taxon>Phallales</taxon>
        <taxon>Clathraceae</taxon>
        <taxon>Clathrus</taxon>
    </lineage>
</organism>
<evidence type="ECO:0000256" key="11">
    <source>
        <dbReference type="ARBA" id="ARBA00022723"/>
    </source>
</evidence>
<dbReference type="CDD" id="cd01577">
    <property type="entry name" value="IPMI_Swivel"/>
    <property type="match status" value="1"/>
</dbReference>
<dbReference type="GO" id="GO:0009316">
    <property type="term" value="C:3-isopropylmalate dehydratase complex"/>
    <property type="evidence" value="ECO:0007669"/>
    <property type="project" value="InterPro"/>
</dbReference>
<evidence type="ECO:0000256" key="18">
    <source>
        <dbReference type="SAM" id="MobiDB-lite"/>
    </source>
</evidence>
<keyword evidence="13" id="KW-0411">Iron-sulfur</keyword>
<dbReference type="AlphaFoldDB" id="A0AAV5ANU9"/>
<keyword evidence="11" id="KW-0479">Metal-binding</keyword>
<dbReference type="Proteomes" id="UP001050691">
    <property type="component" value="Unassembled WGS sequence"/>
</dbReference>
<dbReference type="InterPro" id="IPR004431">
    <property type="entry name" value="3-IsopropMal_deHydase_ssu"/>
</dbReference>
<dbReference type="InterPro" id="IPR004430">
    <property type="entry name" value="3-IsopropMal_deHydase_lsu"/>
</dbReference>
<proteinExistence type="inferred from homology"/>
<evidence type="ECO:0000259" key="19">
    <source>
        <dbReference type="Pfam" id="PF00330"/>
    </source>
</evidence>
<gene>
    <name evidence="21" type="ORF">Clacol_008774</name>
</gene>
<dbReference type="InterPro" id="IPR015931">
    <property type="entry name" value="Acnase/IPM_dHydase_lsu_aba_1/3"/>
</dbReference>
<accession>A0AAV5ANU9</accession>
<dbReference type="GO" id="GO:0003861">
    <property type="term" value="F:3-isopropylmalate dehydratase activity"/>
    <property type="evidence" value="ECO:0007669"/>
    <property type="project" value="UniProtKB-EC"/>
</dbReference>
<keyword evidence="8" id="KW-0432">Leucine biosynthesis</keyword>
<dbReference type="SUPFAM" id="SSF53732">
    <property type="entry name" value="Aconitase iron-sulfur domain"/>
    <property type="match status" value="1"/>
</dbReference>
<keyword evidence="15" id="KW-0100">Branched-chain amino acid biosynthesis</keyword>
<dbReference type="InterPro" id="IPR036008">
    <property type="entry name" value="Aconitase_4Fe-4S_dom"/>
</dbReference>
<dbReference type="InterPro" id="IPR000573">
    <property type="entry name" value="AconitaseA/IPMdHydase_ssu_swvl"/>
</dbReference>
<dbReference type="Pfam" id="PF00694">
    <property type="entry name" value="Aconitase_C"/>
    <property type="match status" value="1"/>
</dbReference>
<dbReference type="InterPro" id="IPR015928">
    <property type="entry name" value="Aconitase/3IPM_dehydase_swvl"/>
</dbReference>
<keyword evidence="9" id="KW-0004">4Fe-4S</keyword>
<dbReference type="Pfam" id="PF00330">
    <property type="entry name" value="Aconitase"/>
    <property type="match status" value="1"/>
</dbReference>
<dbReference type="Gene3D" id="3.20.19.10">
    <property type="entry name" value="Aconitase, domain 4"/>
    <property type="match status" value="1"/>
</dbReference>
<dbReference type="InterPro" id="IPR018136">
    <property type="entry name" value="Aconitase_4Fe-4S_BS"/>
</dbReference>
<dbReference type="PANTHER" id="PTHR43822">
    <property type="entry name" value="HOMOACONITASE, MITOCHONDRIAL-RELATED"/>
    <property type="match status" value="1"/>
</dbReference>
<keyword evidence="22" id="KW-1185">Reference proteome</keyword>
<sequence length="746" mass="81841">MATTPAAKTLRWFVRHIIHEATTAQAFASIRENNRSVRRPDLTLATTDHIVPTKPRKHVKSYQDYYKGDPKAEELCLALEKNAVDFGMHFYPLNDKRQGIVHIIAPEQGFILPGTTCVCGDSHTSTHGAFGALAFGIGTSEVEHVLATQVLWQKRSKNMRISIEGTLHESVSSKDVILHIIGKIGTAGGTGCVIEYAGSVIRNLSMDARMSICNMSIEAGARAGLIAPDNITINYLKGLPFSPKPGDEWDKAENYWKTLYSDKDAKFDIDITIDAQEISPCITWGTSPQDVVPITGSVPYPESFQDDPNREEAVRRSLTYMDLRPGTQMEDIAIDKVFIGSCTNGRIEDLRSVASVILAAGPDAHVSSNVVQALIVPGSGIVRQQAEFEGLDVIFERAGFDWREAGCSMCCGLNQDRLKVGERCASTSNRNFEGRQGSGGRTHLLSPIMAAAAALNGRLTDVRKYGVLPKLPGSSSQTRQETTTSTNLTLSQRNEPVAAENVNKPSTPKNQTATPETSTTKDQLKFTILRGIAAPFSLENINTDVILSVQFLTGVKRSGYGQYLFNALRFSPSTGERSDFILNRVPFNNSSIIVCTGRNFGCGSSREAAVWSLKEFGIKCIIAPSFGEIFENNCVKNGVLPITLTLSKCKELYTDAEAALPLEIDLTTSGIRRPGSKLAAIPFKIDPFRQHCLLHGLDDIGLTIEKLEDITLFEQKRRSKFPWIDNIPAPSRTKLSSQNTTTSFEW</sequence>
<evidence type="ECO:0000256" key="14">
    <source>
        <dbReference type="ARBA" id="ARBA00023239"/>
    </source>
</evidence>
<evidence type="ECO:0000256" key="16">
    <source>
        <dbReference type="ARBA" id="ARBA00031631"/>
    </source>
</evidence>
<dbReference type="InterPro" id="IPR033940">
    <property type="entry name" value="IPMI_Swivel"/>
</dbReference>
<comment type="catalytic activity">
    <reaction evidence="1">
        <text>(2R,3S)-3-isopropylmalate = (2S)-2-isopropylmalate</text>
        <dbReference type="Rhea" id="RHEA:32287"/>
        <dbReference type="ChEBI" id="CHEBI:1178"/>
        <dbReference type="ChEBI" id="CHEBI:35121"/>
        <dbReference type="EC" id="4.2.1.33"/>
    </reaction>
</comment>
<dbReference type="EMBL" id="BPWL01000010">
    <property type="protein sequence ID" value="GJJ14510.1"/>
    <property type="molecule type" value="Genomic_DNA"/>
</dbReference>
<evidence type="ECO:0000313" key="22">
    <source>
        <dbReference type="Proteomes" id="UP001050691"/>
    </source>
</evidence>
<dbReference type="PROSITE" id="PS00450">
    <property type="entry name" value="ACONITASE_1"/>
    <property type="match status" value="1"/>
</dbReference>
<keyword evidence="12" id="KW-0408">Iron</keyword>
<evidence type="ECO:0000256" key="5">
    <source>
        <dbReference type="ARBA" id="ARBA00007185"/>
    </source>
</evidence>
<dbReference type="NCBIfam" id="TIGR00170">
    <property type="entry name" value="leuC"/>
    <property type="match status" value="1"/>
</dbReference>
<comment type="cofactor">
    <cofactor evidence="2">
        <name>[4Fe-4S] cluster</name>
        <dbReference type="ChEBI" id="CHEBI:49883"/>
    </cofactor>
</comment>
<evidence type="ECO:0000256" key="7">
    <source>
        <dbReference type="ARBA" id="ARBA00014371"/>
    </source>
</evidence>
<evidence type="ECO:0000256" key="17">
    <source>
        <dbReference type="ARBA" id="ARBA00033368"/>
    </source>
</evidence>
<dbReference type="SUPFAM" id="SSF52016">
    <property type="entry name" value="LeuD/IlvD-like"/>
    <property type="match status" value="1"/>
</dbReference>
<dbReference type="EC" id="4.2.1.33" evidence="6"/>
<keyword evidence="14" id="KW-0456">Lyase</keyword>